<feature type="domain" description="Pyridoxamine 5'-phosphate oxidase N-terminal" evidence="9">
    <location>
        <begin position="56"/>
        <end position="164"/>
    </location>
</feature>
<sequence length="227" mass="25687">MSGMPGKPRALPHPKNPPPPPYTSPHLLRDSLHSSPLIQFNKWLAEASDPNAPTPVREPEAMAISTVSPSGVPSSRFVLLRGVDDRGFVFFTNYTSRKSRELAENPNIAIVFYWKEVARQVRVIGRAEKVEKEISDEYFGGRPRGSQIGAWASEQSSVIGEKTLKERVEEYEGKFGEGDVQRPEHWGGWRVIPNEVEFWAGHTSRLHDRFRYLVQPDGSWKVDRLAP</sequence>
<evidence type="ECO:0000256" key="4">
    <source>
        <dbReference type="ARBA" id="ARBA00012801"/>
    </source>
</evidence>
<evidence type="ECO:0000256" key="1">
    <source>
        <dbReference type="ARBA" id="ARBA00001917"/>
    </source>
</evidence>
<keyword evidence="6" id="KW-0288">FMN</keyword>
<dbReference type="NCBIfam" id="TIGR00558">
    <property type="entry name" value="pdxH"/>
    <property type="match status" value="1"/>
</dbReference>
<dbReference type="PROSITE" id="PS01064">
    <property type="entry name" value="PYRIDOX_OXIDASE"/>
    <property type="match status" value="1"/>
</dbReference>
<keyword evidence="5" id="KW-0285">Flavoprotein</keyword>
<gene>
    <name evidence="11" type="ORF">MKK02DRAFT_35284</name>
</gene>
<organism evidence="11 12">
    <name type="scientific">Dioszegia hungarica</name>
    <dbReference type="NCBI Taxonomy" id="4972"/>
    <lineage>
        <taxon>Eukaryota</taxon>
        <taxon>Fungi</taxon>
        <taxon>Dikarya</taxon>
        <taxon>Basidiomycota</taxon>
        <taxon>Agaricomycotina</taxon>
        <taxon>Tremellomycetes</taxon>
        <taxon>Tremellales</taxon>
        <taxon>Bulleribasidiaceae</taxon>
        <taxon>Dioszegia</taxon>
    </lineage>
</organism>
<evidence type="ECO:0000256" key="5">
    <source>
        <dbReference type="ARBA" id="ARBA00022630"/>
    </source>
</evidence>
<evidence type="ECO:0000313" key="11">
    <source>
        <dbReference type="EMBL" id="KAI9632229.1"/>
    </source>
</evidence>
<dbReference type="RefSeq" id="XP_052942006.1">
    <property type="nucleotide sequence ID" value="XM_053089137.1"/>
</dbReference>
<dbReference type="Pfam" id="PF10590">
    <property type="entry name" value="PNP_phzG_C"/>
    <property type="match status" value="1"/>
</dbReference>
<feature type="domain" description="Pyridoxine 5'-phosphate oxidase dimerisation C-terminal" evidence="10">
    <location>
        <begin position="186"/>
        <end position="227"/>
    </location>
</feature>
<evidence type="ECO:0000256" key="8">
    <source>
        <dbReference type="SAM" id="MobiDB-lite"/>
    </source>
</evidence>
<protein>
    <recommendedName>
        <fullName evidence="4">pyridoxal 5'-phosphate synthase</fullName>
        <ecNumber evidence="4">1.4.3.5</ecNumber>
    </recommendedName>
</protein>
<dbReference type="GO" id="GO:0010181">
    <property type="term" value="F:FMN binding"/>
    <property type="evidence" value="ECO:0007669"/>
    <property type="project" value="InterPro"/>
</dbReference>
<dbReference type="InterPro" id="IPR000659">
    <property type="entry name" value="Pyridox_Oxase"/>
</dbReference>
<evidence type="ECO:0000256" key="2">
    <source>
        <dbReference type="ARBA" id="ARBA00004738"/>
    </source>
</evidence>
<evidence type="ECO:0000259" key="10">
    <source>
        <dbReference type="Pfam" id="PF10590"/>
    </source>
</evidence>
<dbReference type="GO" id="GO:0004733">
    <property type="term" value="F:pyridoxamine phosphate oxidase activity"/>
    <property type="evidence" value="ECO:0007669"/>
    <property type="project" value="UniProtKB-EC"/>
</dbReference>
<dbReference type="EMBL" id="JAKWFO010000014">
    <property type="protein sequence ID" value="KAI9632229.1"/>
    <property type="molecule type" value="Genomic_DNA"/>
</dbReference>
<evidence type="ECO:0000313" key="12">
    <source>
        <dbReference type="Proteomes" id="UP001164286"/>
    </source>
</evidence>
<evidence type="ECO:0000256" key="3">
    <source>
        <dbReference type="ARBA" id="ARBA00005037"/>
    </source>
</evidence>
<dbReference type="PIRSF" id="PIRSF000190">
    <property type="entry name" value="Pyd_amn-ph_oxd"/>
    <property type="match status" value="1"/>
</dbReference>
<comment type="pathway">
    <text evidence="3">Cofactor metabolism; pyridoxal 5'-phosphate salvage; pyridoxal 5'-phosphate from pyridoxine 5'-phosphate: step 1/1.</text>
</comment>
<comment type="pathway">
    <text evidence="2">Cofactor metabolism; pyridoxal 5'-phosphate salvage; pyridoxal 5'-phosphate from pyridoxamine 5'-phosphate: step 1/1.</text>
</comment>
<dbReference type="PANTHER" id="PTHR10851:SF0">
    <property type="entry name" value="PYRIDOXINE-5'-PHOSPHATE OXIDASE"/>
    <property type="match status" value="1"/>
</dbReference>
<dbReference type="GO" id="GO:0008615">
    <property type="term" value="P:pyridoxine biosynthetic process"/>
    <property type="evidence" value="ECO:0007669"/>
    <property type="project" value="InterPro"/>
</dbReference>
<reference evidence="11" key="1">
    <citation type="journal article" date="2022" name="G3 (Bethesda)">
        <title>High quality genome of the basidiomycete yeast Dioszegia hungarica PDD-24b-2 isolated from cloud water.</title>
        <authorList>
            <person name="Jarrige D."/>
            <person name="Haridas S."/>
            <person name="Bleykasten-Grosshans C."/>
            <person name="Joly M."/>
            <person name="Nadalig T."/>
            <person name="Sancelme M."/>
            <person name="Vuilleumier S."/>
            <person name="Grigoriev I.V."/>
            <person name="Amato P."/>
            <person name="Bringel F."/>
        </authorList>
    </citation>
    <scope>NUCLEOTIDE SEQUENCE</scope>
    <source>
        <strain evidence="11">PDD-24b-2</strain>
    </source>
</reference>
<evidence type="ECO:0000256" key="7">
    <source>
        <dbReference type="ARBA" id="ARBA00023002"/>
    </source>
</evidence>
<dbReference type="EC" id="1.4.3.5" evidence="4"/>
<dbReference type="GeneID" id="77728342"/>
<dbReference type="AlphaFoldDB" id="A0AA38H4E2"/>
<evidence type="ECO:0000256" key="6">
    <source>
        <dbReference type="ARBA" id="ARBA00022643"/>
    </source>
</evidence>
<keyword evidence="12" id="KW-1185">Reference proteome</keyword>
<evidence type="ECO:0000259" key="9">
    <source>
        <dbReference type="Pfam" id="PF01243"/>
    </source>
</evidence>
<dbReference type="InterPro" id="IPR019740">
    <property type="entry name" value="Pyridox_Oxase_CS"/>
</dbReference>
<comment type="cofactor">
    <cofactor evidence="1">
        <name>FMN</name>
        <dbReference type="ChEBI" id="CHEBI:58210"/>
    </cofactor>
</comment>
<feature type="compositionally biased region" description="Pro residues" evidence="8">
    <location>
        <begin position="14"/>
        <end position="23"/>
    </location>
</feature>
<proteinExistence type="inferred from homology"/>
<dbReference type="InterPro" id="IPR011576">
    <property type="entry name" value="Pyridox_Oxase_N"/>
</dbReference>
<accession>A0AA38H4E2</accession>
<dbReference type="SUPFAM" id="SSF50475">
    <property type="entry name" value="FMN-binding split barrel"/>
    <property type="match status" value="1"/>
</dbReference>
<dbReference type="InterPro" id="IPR012349">
    <property type="entry name" value="Split_barrel_FMN-bd"/>
</dbReference>
<comment type="caution">
    <text evidence="11">The sequence shown here is derived from an EMBL/GenBank/DDBJ whole genome shotgun (WGS) entry which is preliminary data.</text>
</comment>
<dbReference type="Gene3D" id="2.30.110.10">
    <property type="entry name" value="Electron Transport, Fmn-binding Protein, Chain A"/>
    <property type="match status" value="1"/>
</dbReference>
<keyword evidence="7" id="KW-0560">Oxidoreductase</keyword>
<dbReference type="HAMAP" id="MF_01629">
    <property type="entry name" value="PdxH"/>
    <property type="match status" value="1"/>
</dbReference>
<feature type="region of interest" description="Disordered" evidence="8">
    <location>
        <begin position="1"/>
        <end position="28"/>
    </location>
</feature>
<dbReference type="InterPro" id="IPR019576">
    <property type="entry name" value="Pyridoxamine_oxidase_dimer_C"/>
</dbReference>
<dbReference type="PANTHER" id="PTHR10851">
    <property type="entry name" value="PYRIDOXINE-5-PHOSPHATE OXIDASE"/>
    <property type="match status" value="1"/>
</dbReference>
<dbReference type="Pfam" id="PF01243">
    <property type="entry name" value="PNPOx_N"/>
    <property type="match status" value="1"/>
</dbReference>
<dbReference type="NCBIfam" id="NF004231">
    <property type="entry name" value="PRK05679.1"/>
    <property type="match status" value="1"/>
</dbReference>
<dbReference type="Proteomes" id="UP001164286">
    <property type="component" value="Unassembled WGS sequence"/>
</dbReference>
<name>A0AA38H4E2_9TREE</name>